<name>A0A6M3L054_9ZZZZ</name>
<organism evidence="2">
    <name type="scientific">viral metagenome</name>
    <dbReference type="NCBI Taxonomy" id="1070528"/>
    <lineage>
        <taxon>unclassified sequences</taxon>
        <taxon>metagenomes</taxon>
        <taxon>organismal metagenomes</taxon>
    </lineage>
</organism>
<dbReference type="AlphaFoldDB" id="A0A6M3L054"/>
<sequence>MKSKMMRAGQMESRQSHKLENGVQIPGPLPSSRRVGKLETYQEVYGVTQAGSDGYTCSNCGQWVWNNQYHYCGGYGSPQYTYYWTDRSQEIIDLLKEILEQLKGG</sequence>
<evidence type="ECO:0000313" key="2">
    <source>
        <dbReference type="EMBL" id="QJA87927.1"/>
    </source>
</evidence>
<evidence type="ECO:0000256" key="1">
    <source>
        <dbReference type="SAM" id="MobiDB-lite"/>
    </source>
</evidence>
<proteinExistence type="predicted"/>
<accession>A0A6M3L054</accession>
<protein>
    <submittedName>
        <fullName evidence="2">Uncharacterized protein</fullName>
    </submittedName>
</protein>
<reference evidence="2" key="1">
    <citation type="submission" date="2020-03" db="EMBL/GenBank/DDBJ databases">
        <title>The deep terrestrial virosphere.</title>
        <authorList>
            <person name="Holmfeldt K."/>
            <person name="Nilsson E."/>
            <person name="Simone D."/>
            <person name="Lopez-Fernandez M."/>
            <person name="Wu X."/>
            <person name="de Brujin I."/>
            <person name="Lundin D."/>
            <person name="Andersson A."/>
            <person name="Bertilsson S."/>
            <person name="Dopson M."/>
        </authorList>
    </citation>
    <scope>NUCLEOTIDE SEQUENCE</scope>
    <source>
        <strain evidence="2">MM415B02869</strain>
    </source>
</reference>
<gene>
    <name evidence="2" type="ORF">MM415B02869_0008</name>
</gene>
<dbReference type="EMBL" id="MT142741">
    <property type="protein sequence ID" value="QJA87927.1"/>
    <property type="molecule type" value="Genomic_DNA"/>
</dbReference>
<feature type="region of interest" description="Disordered" evidence="1">
    <location>
        <begin position="1"/>
        <end position="31"/>
    </location>
</feature>